<keyword evidence="1" id="KW-0106">Calcium</keyword>
<dbReference type="InterPro" id="IPR011992">
    <property type="entry name" value="EF-hand-dom_pair"/>
</dbReference>
<dbReference type="CDD" id="cd00051">
    <property type="entry name" value="EFh"/>
    <property type="match status" value="1"/>
</dbReference>
<dbReference type="SUPFAM" id="SSF54236">
    <property type="entry name" value="Ubiquitin-like"/>
    <property type="match status" value="1"/>
</dbReference>
<dbReference type="PROSITE" id="PS50011">
    <property type="entry name" value="PROTEIN_KINASE_DOM"/>
    <property type="match status" value="1"/>
</dbReference>
<evidence type="ECO:0000256" key="1">
    <source>
        <dbReference type="ARBA" id="ARBA00022837"/>
    </source>
</evidence>
<dbReference type="Pfam" id="PF00069">
    <property type="entry name" value="Pkinase"/>
    <property type="match status" value="1"/>
</dbReference>
<evidence type="ECO:0000259" key="3">
    <source>
        <dbReference type="PROSITE" id="PS50011"/>
    </source>
</evidence>
<dbReference type="AlphaFoldDB" id="A0A7S4UQH3"/>
<dbReference type="Gene3D" id="1.10.238.10">
    <property type="entry name" value="EF-hand"/>
    <property type="match status" value="1"/>
</dbReference>
<dbReference type="SMART" id="SM00220">
    <property type="entry name" value="S_TKc"/>
    <property type="match status" value="1"/>
</dbReference>
<dbReference type="InterPro" id="IPR008271">
    <property type="entry name" value="Ser/Thr_kinase_AS"/>
</dbReference>
<dbReference type="SUPFAM" id="SSF56112">
    <property type="entry name" value="Protein kinase-like (PK-like)"/>
    <property type="match status" value="1"/>
</dbReference>
<dbReference type="InterPro" id="IPR029071">
    <property type="entry name" value="Ubiquitin-like_domsf"/>
</dbReference>
<dbReference type="GO" id="GO:0004674">
    <property type="term" value="F:protein serine/threonine kinase activity"/>
    <property type="evidence" value="ECO:0007669"/>
    <property type="project" value="TreeGrafter"/>
</dbReference>
<dbReference type="Gene3D" id="1.10.510.10">
    <property type="entry name" value="Transferase(Phosphotransferase) domain 1"/>
    <property type="match status" value="1"/>
</dbReference>
<dbReference type="Pfam" id="PF13499">
    <property type="entry name" value="EF-hand_7"/>
    <property type="match status" value="1"/>
</dbReference>
<dbReference type="PANTHER" id="PTHR24359:SF1">
    <property type="entry name" value="INHIBITOR OF NUCLEAR FACTOR KAPPA-B KINASE EPSILON SUBUNIT HOMOLOG 1-RELATED"/>
    <property type="match status" value="1"/>
</dbReference>
<dbReference type="Gene3D" id="3.10.20.90">
    <property type="entry name" value="Phosphatidylinositol 3-kinase Catalytic Subunit, Chain A, domain 1"/>
    <property type="match status" value="1"/>
</dbReference>
<proteinExistence type="inferred from homology"/>
<gene>
    <name evidence="5" type="ORF">AMON00008_LOCUS28399</name>
</gene>
<evidence type="ECO:0008006" key="6">
    <source>
        <dbReference type="Google" id="ProtNLM"/>
    </source>
</evidence>
<dbReference type="PROSITE" id="PS50222">
    <property type="entry name" value="EF_HAND_2"/>
    <property type="match status" value="2"/>
</dbReference>
<dbReference type="PROSITE" id="PS00018">
    <property type="entry name" value="EF_HAND_1"/>
    <property type="match status" value="1"/>
</dbReference>
<reference evidence="5" key="1">
    <citation type="submission" date="2021-01" db="EMBL/GenBank/DDBJ databases">
        <authorList>
            <person name="Corre E."/>
            <person name="Pelletier E."/>
            <person name="Niang G."/>
            <person name="Scheremetjew M."/>
            <person name="Finn R."/>
            <person name="Kale V."/>
            <person name="Holt S."/>
            <person name="Cochrane G."/>
            <person name="Meng A."/>
            <person name="Brown T."/>
            <person name="Cohen L."/>
        </authorList>
    </citation>
    <scope>NUCLEOTIDE SEQUENCE</scope>
    <source>
        <strain evidence="5">CCMP3105</strain>
    </source>
</reference>
<feature type="domain" description="Protein kinase" evidence="3">
    <location>
        <begin position="353"/>
        <end position="607"/>
    </location>
</feature>
<dbReference type="PROSITE" id="PS00108">
    <property type="entry name" value="PROTEIN_KINASE_ST"/>
    <property type="match status" value="1"/>
</dbReference>
<sequence>MTGGRKKEVQVFVELLSGKTITLDIAPADTLDDLWWKLRSKATLPGSEHLQVLLDGKSLSSLDDVEKGSNIRLAGRLRGGAAGSCLKLKKAFKKVDANGDGKLQFDDFLMLLRRGTPDFSEEQAEALFYVVDKDLSGEIDFAEFIDYLFDNKHLEDFILPALEDDTEEEAKAYVLGRPVRVRSAASRGVKQRGMKWGELTWQERKAECMEIEKTMPQLTPQSSLDMSMMFKKSAREPRAAEPASRGVGGFFSQAVGDATADLFSAAARLKQEEAPAEGKTPVARSGGVLLHVGDALNPQGAGHAMARMSQSQLIDYSLTEEDLSWAGESLAMLEEMRSFKEHLRTAGSPLDAIEIERYVAKGTAGWVFQVSRKSTGERVALKLIRMTQVRTGIKEWYVSKLMREEGFANIVFTDEVSYVLERATAPPIIQQELMNAGPVRYYVCFVQEFVDGGTLEGLARDGKLTPAMMLQAMEGVASTLASMHARDVQHRDIKPENVLVSMDGGSLAAVKLCDFGRAEIGSNPKGRADDVRRFGVMLFSLATGEGWTANRLIHEKHSDLVARLQEAVHASGLTGLLGLPAVLEQILDGGLEIKEVVPLLKELRAAL</sequence>
<dbReference type="EMBL" id="HBNR01040960">
    <property type="protein sequence ID" value="CAE4599684.1"/>
    <property type="molecule type" value="Transcribed_RNA"/>
</dbReference>
<dbReference type="SUPFAM" id="SSF47473">
    <property type="entry name" value="EF-hand"/>
    <property type="match status" value="1"/>
</dbReference>
<dbReference type="InterPro" id="IPR018247">
    <property type="entry name" value="EF_Hand_1_Ca_BS"/>
</dbReference>
<evidence type="ECO:0000256" key="2">
    <source>
        <dbReference type="ARBA" id="ARBA00024334"/>
    </source>
</evidence>
<dbReference type="InterPro" id="IPR011009">
    <property type="entry name" value="Kinase-like_dom_sf"/>
</dbReference>
<accession>A0A7S4UQH3</accession>
<feature type="domain" description="EF-hand" evidence="4">
    <location>
        <begin position="119"/>
        <end position="154"/>
    </location>
</feature>
<protein>
    <recommendedName>
        <fullName evidence="6">Non-specific serine/threonine protein kinase</fullName>
    </recommendedName>
</protein>
<dbReference type="SMART" id="SM00054">
    <property type="entry name" value="EFh"/>
    <property type="match status" value="2"/>
</dbReference>
<dbReference type="GO" id="GO:0005524">
    <property type="term" value="F:ATP binding"/>
    <property type="evidence" value="ECO:0007669"/>
    <property type="project" value="InterPro"/>
</dbReference>
<dbReference type="InterPro" id="IPR000719">
    <property type="entry name" value="Prot_kinase_dom"/>
</dbReference>
<dbReference type="GO" id="GO:0005509">
    <property type="term" value="F:calcium ion binding"/>
    <property type="evidence" value="ECO:0007669"/>
    <property type="project" value="InterPro"/>
</dbReference>
<name>A0A7S4UQH3_9DINO</name>
<organism evidence="5">
    <name type="scientific">Alexandrium monilatum</name>
    <dbReference type="NCBI Taxonomy" id="311494"/>
    <lineage>
        <taxon>Eukaryota</taxon>
        <taxon>Sar</taxon>
        <taxon>Alveolata</taxon>
        <taxon>Dinophyceae</taxon>
        <taxon>Gonyaulacales</taxon>
        <taxon>Pyrocystaceae</taxon>
        <taxon>Alexandrium</taxon>
    </lineage>
</organism>
<evidence type="ECO:0000313" key="5">
    <source>
        <dbReference type="EMBL" id="CAE4599684.1"/>
    </source>
</evidence>
<comment type="similarity">
    <text evidence="2">Belongs to the protein kinase superfamily. Ser/Thr protein kinase family. CDPK subfamily.</text>
</comment>
<dbReference type="InterPro" id="IPR002048">
    <property type="entry name" value="EF_hand_dom"/>
</dbReference>
<feature type="domain" description="EF-hand" evidence="4">
    <location>
        <begin position="83"/>
        <end position="118"/>
    </location>
</feature>
<dbReference type="PANTHER" id="PTHR24359">
    <property type="entry name" value="SERINE/THREONINE-PROTEIN KINASE SBK1"/>
    <property type="match status" value="1"/>
</dbReference>
<evidence type="ECO:0000259" key="4">
    <source>
        <dbReference type="PROSITE" id="PS50222"/>
    </source>
</evidence>